<evidence type="ECO:0000256" key="1">
    <source>
        <dbReference type="SAM" id="Phobius"/>
    </source>
</evidence>
<accession>A0A0C5VKH9</accession>
<dbReference type="EMBL" id="CP007142">
    <property type="protein sequence ID" value="AJQ94771.1"/>
    <property type="molecule type" value="Genomic_DNA"/>
</dbReference>
<gene>
    <name evidence="2" type="ORF">YC6258_02733</name>
</gene>
<sequence>MAININEIKNMLNNNFLIIRSHNVLKWAAFLFIKILMHFHYYTDKNCGSPE</sequence>
<keyword evidence="1" id="KW-1133">Transmembrane helix</keyword>
<keyword evidence="1" id="KW-0472">Membrane</keyword>
<name>A0A0C5VKH9_9GAMM</name>
<dbReference type="KEGG" id="gsn:YC6258_02733"/>
<proteinExistence type="predicted"/>
<reference evidence="2 3" key="1">
    <citation type="submission" date="2014-01" db="EMBL/GenBank/DDBJ databases">
        <title>Full genme sequencing of cellulolytic bacterium Gynuella sunshinyii YC6258T gen. nov., sp. nov.</title>
        <authorList>
            <person name="Khan H."/>
            <person name="Chung E.J."/>
            <person name="Chung Y.R."/>
        </authorList>
    </citation>
    <scope>NUCLEOTIDE SEQUENCE [LARGE SCALE GENOMIC DNA]</scope>
    <source>
        <strain evidence="2 3">YC6258</strain>
    </source>
</reference>
<keyword evidence="3" id="KW-1185">Reference proteome</keyword>
<organism evidence="2 3">
    <name type="scientific">Gynuella sunshinyii YC6258</name>
    <dbReference type="NCBI Taxonomy" id="1445510"/>
    <lineage>
        <taxon>Bacteria</taxon>
        <taxon>Pseudomonadati</taxon>
        <taxon>Pseudomonadota</taxon>
        <taxon>Gammaproteobacteria</taxon>
        <taxon>Oceanospirillales</taxon>
        <taxon>Saccharospirillaceae</taxon>
        <taxon>Gynuella</taxon>
    </lineage>
</organism>
<feature type="transmembrane region" description="Helical" evidence="1">
    <location>
        <begin position="24"/>
        <end position="42"/>
    </location>
</feature>
<dbReference type="AlphaFoldDB" id="A0A0C5VKH9"/>
<protein>
    <submittedName>
        <fullName evidence="2">Uncharacterized protein</fullName>
    </submittedName>
</protein>
<dbReference type="HOGENOM" id="CLU_3099388_0_0_6"/>
<evidence type="ECO:0000313" key="2">
    <source>
        <dbReference type="EMBL" id="AJQ94771.1"/>
    </source>
</evidence>
<keyword evidence="1" id="KW-0812">Transmembrane</keyword>
<dbReference type="Proteomes" id="UP000032266">
    <property type="component" value="Chromosome"/>
</dbReference>
<evidence type="ECO:0000313" key="3">
    <source>
        <dbReference type="Proteomes" id="UP000032266"/>
    </source>
</evidence>